<keyword evidence="5" id="KW-0479">Metal-binding</keyword>
<accession>A0A6I9S8G1</accession>
<comment type="similarity">
    <text evidence="3 12">Belongs to the PP2C family.</text>
</comment>
<dbReference type="InterPro" id="IPR000222">
    <property type="entry name" value="PP2C_BS"/>
</dbReference>
<dbReference type="PANTHER" id="PTHR47992">
    <property type="entry name" value="PROTEIN PHOSPHATASE"/>
    <property type="match status" value="1"/>
</dbReference>
<comment type="catalytic activity">
    <reaction evidence="10">
        <text>O-phospho-L-seryl-[protein] + H2O = L-seryl-[protein] + phosphate</text>
        <dbReference type="Rhea" id="RHEA:20629"/>
        <dbReference type="Rhea" id="RHEA-COMP:9863"/>
        <dbReference type="Rhea" id="RHEA-COMP:11604"/>
        <dbReference type="ChEBI" id="CHEBI:15377"/>
        <dbReference type="ChEBI" id="CHEBI:29999"/>
        <dbReference type="ChEBI" id="CHEBI:43474"/>
        <dbReference type="ChEBI" id="CHEBI:83421"/>
        <dbReference type="EC" id="3.1.3.16"/>
    </reaction>
</comment>
<evidence type="ECO:0000256" key="10">
    <source>
        <dbReference type="ARBA" id="ARBA00047761"/>
    </source>
</evidence>
<gene>
    <name evidence="15" type="primary">LOC105057866</name>
</gene>
<proteinExistence type="inferred from homology"/>
<evidence type="ECO:0000256" key="6">
    <source>
        <dbReference type="ARBA" id="ARBA00022801"/>
    </source>
</evidence>
<evidence type="ECO:0000256" key="1">
    <source>
        <dbReference type="ARBA" id="ARBA00001936"/>
    </source>
</evidence>
<dbReference type="AlphaFoldDB" id="A0A6I9S8G1"/>
<dbReference type="GO" id="GO:0004722">
    <property type="term" value="F:protein serine/threonine phosphatase activity"/>
    <property type="evidence" value="ECO:0007669"/>
    <property type="project" value="UniProtKB-EC"/>
</dbReference>
<dbReference type="InParanoid" id="A0A6I9S8G1"/>
<keyword evidence="8 12" id="KW-0904">Protein phosphatase</keyword>
<dbReference type="Gene3D" id="3.60.40.10">
    <property type="entry name" value="PPM-type phosphatase domain"/>
    <property type="match status" value="1"/>
</dbReference>
<evidence type="ECO:0000256" key="9">
    <source>
        <dbReference type="ARBA" id="ARBA00023211"/>
    </source>
</evidence>
<reference evidence="15" key="1">
    <citation type="submission" date="2025-08" db="UniProtKB">
        <authorList>
            <consortium name="RefSeq"/>
        </authorList>
    </citation>
    <scope>IDENTIFICATION</scope>
</reference>
<evidence type="ECO:0000313" key="14">
    <source>
        <dbReference type="Proteomes" id="UP000504607"/>
    </source>
</evidence>
<name>A0A6I9S8G1_ELAGV</name>
<dbReference type="FunFam" id="3.60.40.10:FF:000007">
    <property type="entry name" value="Phosphatase 2C and cyclic nucleotide-binding/kinase domain-containing protein"/>
    <property type="match status" value="1"/>
</dbReference>
<dbReference type="RefSeq" id="XP_010938890.1">
    <property type="nucleotide sequence ID" value="XM_010940588.3"/>
</dbReference>
<dbReference type="Proteomes" id="UP000504607">
    <property type="component" value="Chromosome 14"/>
</dbReference>
<dbReference type="PROSITE" id="PS51746">
    <property type="entry name" value="PPM_2"/>
    <property type="match status" value="1"/>
</dbReference>
<evidence type="ECO:0000313" key="15">
    <source>
        <dbReference type="RefSeq" id="XP_010938890.1"/>
    </source>
</evidence>
<organism evidence="14 15">
    <name type="scientific">Elaeis guineensis var. tenera</name>
    <name type="common">Oil palm</name>
    <dbReference type="NCBI Taxonomy" id="51953"/>
    <lineage>
        <taxon>Eukaryota</taxon>
        <taxon>Viridiplantae</taxon>
        <taxon>Streptophyta</taxon>
        <taxon>Embryophyta</taxon>
        <taxon>Tracheophyta</taxon>
        <taxon>Spermatophyta</taxon>
        <taxon>Magnoliopsida</taxon>
        <taxon>Liliopsida</taxon>
        <taxon>Arecaceae</taxon>
        <taxon>Arecoideae</taxon>
        <taxon>Cocoseae</taxon>
        <taxon>Elaeidinae</taxon>
        <taxon>Elaeis</taxon>
    </lineage>
</organism>
<comment type="catalytic activity">
    <reaction evidence="11">
        <text>O-phospho-L-threonyl-[protein] + H2O = L-threonyl-[protein] + phosphate</text>
        <dbReference type="Rhea" id="RHEA:47004"/>
        <dbReference type="Rhea" id="RHEA-COMP:11060"/>
        <dbReference type="Rhea" id="RHEA-COMP:11605"/>
        <dbReference type="ChEBI" id="CHEBI:15377"/>
        <dbReference type="ChEBI" id="CHEBI:30013"/>
        <dbReference type="ChEBI" id="CHEBI:43474"/>
        <dbReference type="ChEBI" id="CHEBI:61977"/>
        <dbReference type="EC" id="3.1.3.16"/>
    </reaction>
</comment>
<dbReference type="GO" id="GO:0046872">
    <property type="term" value="F:metal ion binding"/>
    <property type="evidence" value="ECO:0007669"/>
    <property type="project" value="UniProtKB-KW"/>
</dbReference>
<dbReference type="SMART" id="SM00332">
    <property type="entry name" value="PP2Cc"/>
    <property type="match status" value="1"/>
</dbReference>
<evidence type="ECO:0000256" key="12">
    <source>
        <dbReference type="RuleBase" id="RU003465"/>
    </source>
</evidence>
<evidence type="ECO:0000256" key="5">
    <source>
        <dbReference type="ARBA" id="ARBA00022723"/>
    </source>
</evidence>
<sequence length="435" mass="48029">MNRLQRKCWLRFLQLFFRDQPSSTGTAAGALREGDICDRRHLLSGSPLDSAVIPSHRLLLRYSSLCQRGYYPASPESENQDTLSIKTQLQGNPNLHLFAVFDGHGYFGAQCADFARDRLVDHLAGDPHLLDDPVKSFNSAFLAANSDLHDSEIDDTRSGTTAIAVLVGGDTLFVANVGDSRAVAGVWNGEGVVAEDLSSDQTPFRKDEYERVRRCGATVLSVEQVEGFKDPAIQSWGEESNWDPPRLWLPNELEPGLAMTRSVGDSTEESIGAIAVPEVMTVKITPNHLFFVVASDGVFQFLSSQDVVDMVSRYPDPRDACSIIAAESYKLWLDHDYRTDDITIIIVHIEHLPHSDESDAGATNEVSHTSTKASLMVSHKARTDRSPFLGLETCHPKRGDCLELQSCPFDFSMEQSLACIAPPTHFVCTNVIYPD</sequence>
<dbReference type="InterPro" id="IPR036457">
    <property type="entry name" value="PPM-type-like_dom_sf"/>
</dbReference>
<dbReference type="EC" id="3.1.3.16" evidence="4"/>
<keyword evidence="6 12" id="KW-0378">Hydrolase</keyword>
<dbReference type="FunCoup" id="A0A6I9S8G1">
    <property type="interactions" value="206"/>
</dbReference>
<dbReference type="GeneID" id="105057866"/>
<evidence type="ECO:0000256" key="8">
    <source>
        <dbReference type="ARBA" id="ARBA00022912"/>
    </source>
</evidence>
<evidence type="ECO:0000259" key="13">
    <source>
        <dbReference type="PROSITE" id="PS51746"/>
    </source>
</evidence>
<dbReference type="Pfam" id="PF00481">
    <property type="entry name" value="PP2C"/>
    <property type="match status" value="1"/>
</dbReference>
<dbReference type="PROSITE" id="PS01032">
    <property type="entry name" value="PPM_1"/>
    <property type="match status" value="1"/>
</dbReference>
<dbReference type="InterPro" id="IPR015655">
    <property type="entry name" value="PP2C"/>
</dbReference>
<dbReference type="InterPro" id="IPR001932">
    <property type="entry name" value="PPM-type_phosphatase-like_dom"/>
</dbReference>
<keyword evidence="9" id="KW-0464">Manganese</keyword>
<dbReference type="SUPFAM" id="SSF81606">
    <property type="entry name" value="PP2C-like"/>
    <property type="match status" value="1"/>
</dbReference>
<evidence type="ECO:0000256" key="7">
    <source>
        <dbReference type="ARBA" id="ARBA00022842"/>
    </source>
</evidence>
<dbReference type="OrthoDB" id="10264738at2759"/>
<dbReference type="CDD" id="cd00143">
    <property type="entry name" value="PP2Cc"/>
    <property type="match status" value="1"/>
</dbReference>
<feature type="domain" description="PPM-type phosphatase" evidence="13">
    <location>
        <begin position="61"/>
        <end position="349"/>
    </location>
</feature>
<dbReference type="KEGG" id="egu:105057866"/>
<keyword evidence="14" id="KW-1185">Reference proteome</keyword>
<evidence type="ECO:0000256" key="4">
    <source>
        <dbReference type="ARBA" id="ARBA00013081"/>
    </source>
</evidence>
<comment type="cofactor">
    <cofactor evidence="2">
        <name>Mg(2+)</name>
        <dbReference type="ChEBI" id="CHEBI:18420"/>
    </cofactor>
</comment>
<keyword evidence="7" id="KW-0460">Magnesium</keyword>
<evidence type="ECO:0000256" key="2">
    <source>
        <dbReference type="ARBA" id="ARBA00001946"/>
    </source>
</evidence>
<protein>
    <recommendedName>
        <fullName evidence="4">protein-serine/threonine phosphatase</fullName>
        <ecNumber evidence="4">3.1.3.16</ecNumber>
    </recommendedName>
</protein>
<evidence type="ECO:0000256" key="3">
    <source>
        <dbReference type="ARBA" id="ARBA00006702"/>
    </source>
</evidence>
<comment type="cofactor">
    <cofactor evidence="1">
        <name>Mn(2+)</name>
        <dbReference type="ChEBI" id="CHEBI:29035"/>
    </cofactor>
</comment>
<evidence type="ECO:0000256" key="11">
    <source>
        <dbReference type="ARBA" id="ARBA00048336"/>
    </source>
</evidence>